<dbReference type="InterPro" id="IPR010308">
    <property type="entry name" value="TRP_C"/>
</dbReference>
<evidence type="ECO:0000313" key="6">
    <source>
        <dbReference type="Proteomes" id="UP000306954"/>
    </source>
</evidence>
<dbReference type="Proteomes" id="UP000306954">
    <property type="component" value="Unassembled WGS sequence"/>
</dbReference>
<feature type="chain" id="PRO_5030101469" description="TRP C-terminal domain-containing protein" evidence="3">
    <location>
        <begin position="21"/>
        <end position="935"/>
    </location>
</feature>
<dbReference type="EMBL" id="SPOF01000015">
    <property type="protein sequence ID" value="TIB13207.1"/>
    <property type="molecule type" value="Genomic_DNA"/>
</dbReference>
<comment type="caution">
    <text evidence="5">The sequence shown here is derived from an EMBL/GenBank/DDBJ whole genome shotgun (WGS) entry which is preliminary data.</text>
</comment>
<name>A0A4T0HF82_WALIC</name>
<feature type="compositionally biased region" description="Basic and acidic residues" evidence="1">
    <location>
        <begin position="882"/>
        <end position="891"/>
    </location>
</feature>
<feature type="compositionally biased region" description="Polar residues" evidence="1">
    <location>
        <begin position="733"/>
        <end position="747"/>
    </location>
</feature>
<feature type="transmembrane region" description="Helical" evidence="2">
    <location>
        <begin position="670"/>
        <end position="691"/>
    </location>
</feature>
<dbReference type="PANTHER" id="PTHR31145:SF6">
    <property type="entry name" value="INTEGRAL MEMBRANE PROTEIN (AFU_ORTHOLOGUE AFUA_7G01610)"/>
    <property type="match status" value="1"/>
</dbReference>
<keyword evidence="3" id="KW-0732">Signal</keyword>
<accession>A0A4T0HF82</accession>
<feature type="region of interest" description="Disordered" evidence="1">
    <location>
        <begin position="822"/>
        <end position="935"/>
    </location>
</feature>
<dbReference type="AlphaFoldDB" id="A0A4T0HF82"/>
<gene>
    <name evidence="5" type="ORF">E3P90_01695</name>
</gene>
<evidence type="ECO:0000256" key="1">
    <source>
        <dbReference type="SAM" id="MobiDB-lite"/>
    </source>
</evidence>
<evidence type="ECO:0000256" key="3">
    <source>
        <dbReference type="SAM" id="SignalP"/>
    </source>
</evidence>
<feature type="region of interest" description="Disordered" evidence="1">
    <location>
        <begin position="722"/>
        <end position="772"/>
    </location>
</feature>
<proteinExistence type="predicted"/>
<feature type="transmembrane region" description="Helical" evidence="2">
    <location>
        <begin position="611"/>
        <end position="632"/>
    </location>
</feature>
<dbReference type="PANTHER" id="PTHR31145">
    <property type="entry name" value="INTEGRAL MEMBRANE PROTEIN (AFU_ORTHOLOGUE AFUA_7G01610)"/>
    <property type="match status" value="1"/>
</dbReference>
<dbReference type="Pfam" id="PF06011">
    <property type="entry name" value="TRP"/>
    <property type="match status" value="1"/>
</dbReference>
<evidence type="ECO:0000259" key="4">
    <source>
        <dbReference type="Pfam" id="PF06011"/>
    </source>
</evidence>
<feature type="transmembrane region" description="Helical" evidence="2">
    <location>
        <begin position="644"/>
        <end position="664"/>
    </location>
</feature>
<keyword evidence="2" id="KW-0812">Transmembrane</keyword>
<feature type="compositionally biased region" description="Polar residues" evidence="1">
    <location>
        <begin position="859"/>
        <end position="878"/>
    </location>
</feature>
<dbReference type="GO" id="GO:0016020">
    <property type="term" value="C:membrane"/>
    <property type="evidence" value="ECO:0007669"/>
    <property type="project" value="TreeGrafter"/>
</dbReference>
<feature type="transmembrane region" description="Helical" evidence="2">
    <location>
        <begin position="379"/>
        <end position="399"/>
    </location>
</feature>
<feature type="transmembrane region" description="Helical" evidence="2">
    <location>
        <begin position="583"/>
        <end position="605"/>
    </location>
</feature>
<evidence type="ECO:0000313" key="5">
    <source>
        <dbReference type="EMBL" id="TIB13207.1"/>
    </source>
</evidence>
<protein>
    <recommendedName>
        <fullName evidence="4">TRP C-terminal domain-containing protein</fullName>
    </recommendedName>
</protein>
<dbReference type="InterPro" id="IPR040241">
    <property type="entry name" value="TRP_Flc/Pkd2-like"/>
</dbReference>
<reference evidence="5 6" key="1">
    <citation type="submission" date="2019-03" db="EMBL/GenBank/DDBJ databases">
        <title>Sequencing 23 genomes of Wallemia ichthyophaga.</title>
        <authorList>
            <person name="Gostincar C."/>
        </authorList>
    </citation>
    <scope>NUCLEOTIDE SEQUENCE [LARGE SCALE GENOMIC DNA]</scope>
    <source>
        <strain evidence="5 6">EXF-8621</strain>
    </source>
</reference>
<feature type="domain" description="TRP C-terminal" evidence="4">
    <location>
        <begin position="492"/>
        <end position="693"/>
    </location>
</feature>
<sequence length="935" mass="102799">MNLKRILISISISTYTFTLAQPQLAPFSSCQSGYQTAPDDNRINITSVYTQLDKAESATDNIQIGQNILRTVLIGDMQDTLSERNSSTDRLATLLVHSRALSFELYDNPVSLCDHVLGSNSTSNHPACPAPQGQVAIGVHTPLPEPAAFASHPYALTTLVNTLRLLDASDPAREMACIDVPLTPYYPNGWFYKLIFWIPVSTCISFLVVQSIASIGAAYRKAKTTKFVRTWASRQRLETSLVGGISGQMFSNTPGLLRFVTPSVGNIILHTQWCAALGMVAVNWPSFSYPFFNQVVWSSLLYNISLTTSDHVDPLSIQPLSIPSPFDTLLFENNTSPLYLNRDSPNNLLDDGNVSHAAGLDSLSQVIGLHKDDLYGCCIALALAIAAVLIAASLLLWTLDSLGIIIWRRHANKGREDRSLVKRLSISNNGSDGSVDDRQKSVQELTLPQTNDSSAFKRFQTTTSNNHNNARSGFRRAIWEMRLGGASGGFHWKLLQGNLLRLLLLFHFPITILSVYQLSLSNDGATKVSIAFAVLSLVFIGLAFPIYILIRVSRTPTVKLYDATRTILALGPLYNVFRPGSHLFWGFFFMQNLIEGIIIGAVQVSGTAQSVVLLLVELAGLLMITIWSPWGYGAQMGLLTFLNSVARVITSALLIVLCPAVNINYVAAGWVTYVIFVIQGIVFAVALIIVLTKILEGLLRLFAGLPFIEDAPTNESGLMGAISSIGSKGKNPQEGTNSAVSRTTSRQGILDRQSDIEAPRRNRRKSFKGGSSDYSMSFNTAISPMREQDDDYIMSAWRPTTAFEDSNSSDETHGNYLQRVVDDDSESESDDNHYEEKTPRQSLNQDVRATTPIVPPSLPNSSFITNNDTLQSSQNNEMYSVHSEDTLDTSKRARTRSFSAVVEVFGEQNKNHQPKHYRKDDNPDEEGSGGIGEAK</sequence>
<organism evidence="5 6">
    <name type="scientific">Wallemia ichthyophaga</name>
    <dbReference type="NCBI Taxonomy" id="245174"/>
    <lineage>
        <taxon>Eukaryota</taxon>
        <taxon>Fungi</taxon>
        <taxon>Dikarya</taxon>
        <taxon>Basidiomycota</taxon>
        <taxon>Wallemiomycotina</taxon>
        <taxon>Wallemiomycetes</taxon>
        <taxon>Wallemiales</taxon>
        <taxon>Wallemiaceae</taxon>
        <taxon>Wallemia</taxon>
    </lineage>
</organism>
<keyword evidence="2" id="KW-1133">Transmembrane helix</keyword>
<feature type="transmembrane region" description="Helical" evidence="2">
    <location>
        <begin position="499"/>
        <end position="518"/>
    </location>
</feature>
<keyword evidence="2" id="KW-0472">Membrane</keyword>
<dbReference type="GO" id="GO:0055085">
    <property type="term" value="P:transmembrane transport"/>
    <property type="evidence" value="ECO:0007669"/>
    <property type="project" value="TreeGrafter"/>
</dbReference>
<evidence type="ECO:0000256" key="2">
    <source>
        <dbReference type="SAM" id="Phobius"/>
    </source>
</evidence>
<feature type="transmembrane region" description="Helical" evidence="2">
    <location>
        <begin position="530"/>
        <end position="550"/>
    </location>
</feature>
<feature type="signal peptide" evidence="3">
    <location>
        <begin position="1"/>
        <end position="20"/>
    </location>
</feature>
<feature type="compositionally biased region" description="Basic and acidic residues" evidence="1">
    <location>
        <begin position="830"/>
        <end position="839"/>
    </location>
</feature>